<dbReference type="InterPro" id="IPR011109">
    <property type="entry name" value="DNA_bind_recombinase_dom"/>
</dbReference>
<dbReference type="EMBL" id="PVUE01000007">
    <property type="protein sequence ID" value="PRZ41916.1"/>
    <property type="molecule type" value="Genomic_DNA"/>
</dbReference>
<dbReference type="Gene3D" id="3.90.1750.20">
    <property type="entry name" value="Putative Large Serine Recombinase, Chain B, Domain 2"/>
    <property type="match status" value="1"/>
</dbReference>
<dbReference type="Pfam" id="PF00239">
    <property type="entry name" value="Resolvase"/>
    <property type="match status" value="1"/>
</dbReference>
<dbReference type="RefSeq" id="WP_106348878.1">
    <property type="nucleotide sequence ID" value="NZ_PVUE01000007.1"/>
</dbReference>
<dbReference type="OrthoDB" id="4367319at2"/>
<sequence>MRSPKRLPPAAPSATASIYVRLSREAREENLSKGGMEADCRATAERLGLAVVAVHIDDGISGAVRDRSEFVAWLDDARSLRADTLVTWAVDRLTREGVNVAAMILDVLESKDVRTGRVVGAPVRLVDTRGMDSSGDDTSFRFSFVIAAEVARAERERMRERTRAAYRRLASSGRHSGGVPPFGFRTIPNPNGPGKVLAQAPSEAAFVREAAQRVLTGEPMVSVLRWANGPDGHAPRKAARWSRVALRQVLTGNAVAGRVVHTVDGRTSPVVDAHGDPVTIPAILTPDESAAVTAAIAPKSGTRAQWTRTPTRILSGILRCASCDTPLQVAVRSDGHATYRCQINQGQPGTCPRSVSVTARFIDEYVEAEFLTAWGDSPEYVRHASVAGAANIAAAEVAVAAALSDLAADATPEAFAALQAAQAVRTEATAVPQEAVVTLTPTGRTVAEAWGESDIPGRTALLATNYSTIVVRPGGRGFRTLDPRRVTMIAQPPHIAGVSAEPYRRGGAVVDG</sequence>
<dbReference type="InterPro" id="IPR025827">
    <property type="entry name" value="Zn_ribbon_recom_dom"/>
</dbReference>
<evidence type="ECO:0000313" key="6">
    <source>
        <dbReference type="Proteomes" id="UP000237752"/>
    </source>
</evidence>
<dbReference type="SMART" id="SM00857">
    <property type="entry name" value="Resolvase"/>
    <property type="match status" value="1"/>
</dbReference>
<feature type="domain" description="Resolvase/invertase-type recombinase catalytic" evidence="3">
    <location>
        <begin position="15"/>
        <end position="173"/>
    </location>
</feature>
<dbReference type="PANTHER" id="PTHR30461:SF2">
    <property type="entry name" value="SERINE RECOMBINASE PINE-RELATED"/>
    <property type="match status" value="1"/>
</dbReference>
<keyword evidence="1" id="KW-0238">DNA-binding</keyword>
<keyword evidence="6" id="KW-1185">Reference proteome</keyword>
<dbReference type="Pfam" id="PF07508">
    <property type="entry name" value="Recombinase"/>
    <property type="match status" value="1"/>
</dbReference>
<dbReference type="InterPro" id="IPR038109">
    <property type="entry name" value="DNA_bind_recomb_sf"/>
</dbReference>
<dbReference type="PANTHER" id="PTHR30461">
    <property type="entry name" value="DNA-INVERTASE FROM LAMBDOID PROPHAGE"/>
    <property type="match status" value="1"/>
</dbReference>
<evidence type="ECO:0000259" key="4">
    <source>
        <dbReference type="PROSITE" id="PS51737"/>
    </source>
</evidence>
<gene>
    <name evidence="5" type="ORF">CLV47_10742</name>
</gene>
<dbReference type="GO" id="GO:0003677">
    <property type="term" value="F:DNA binding"/>
    <property type="evidence" value="ECO:0007669"/>
    <property type="project" value="UniProtKB-KW"/>
</dbReference>
<dbReference type="AlphaFoldDB" id="A0A2T0ZZY4"/>
<dbReference type="SUPFAM" id="SSF53041">
    <property type="entry name" value="Resolvase-like"/>
    <property type="match status" value="1"/>
</dbReference>
<dbReference type="PROSITE" id="PS51737">
    <property type="entry name" value="RECOMBINASE_DNA_BIND"/>
    <property type="match status" value="1"/>
</dbReference>
<keyword evidence="2" id="KW-0233">DNA recombination</keyword>
<dbReference type="GO" id="GO:0000150">
    <property type="term" value="F:DNA strand exchange activity"/>
    <property type="evidence" value="ECO:0007669"/>
    <property type="project" value="InterPro"/>
</dbReference>
<dbReference type="Pfam" id="PF13408">
    <property type="entry name" value="Zn_ribbon_recom"/>
    <property type="match status" value="1"/>
</dbReference>
<evidence type="ECO:0000256" key="2">
    <source>
        <dbReference type="ARBA" id="ARBA00023172"/>
    </source>
</evidence>
<name>A0A2T0ZZY4_9ACTN</name>
<protein>
    <submittedName>
        <fullName evidence="5">DNA invertase Pin-like site-specific DNA recombinase</fullName>
    </submittedName>
</protein>
<dbReference type="InterPro" id="IPR036162">
    <property type="entry name" value="Resolvase-like_N_sf"/>
</dbReference>
<accession>A0A2T0ZZY4</accession>
<evidence type="ECO:0000313" key="5">
    <source>
        <dbReference type="EMBL" id="PRZ41916.1"/>
    </source>
</evidence>
<reference evidence="5 6" key="1">
    <citation type="submission" date="2018-03" db="EMBL/GenBank/DDBJ databases">
        <title>Genomic Encyclopedia of Archaeal and Bacterial Type Strains, Phase II (KMG-II): from individual species to whole genera.</title>
        <authorList>
            <person name="Goeker M."/>
        </authorList>
    </citation>
    <scope>NUCLEOTIDE SEQUENCE [LARGE SCALE GENOMIC DNA]</scope>
    <source>
        <strain evidence="5 6">DSM 100065</strain>
    </source>
</reference>
<dbReference type="InterPro" id="IPR006119">
    <property type="entry name" value="Resolv_N"/>
</dbReference>
<feature type="domain" description="Recombinase" evidence="4">
    <location>
        <begin position="181"/>
        <end position="303"/>
    </location>
</feature>
<dbReference type="CDD" id="cd00338">
    <property type="entry name" value="Ser_Recombinase"/>
    <property type="match status" value="1"/>
</dbReference>
<evidence type="ECO:0000256" key="1">
    <source>
        <dbReference type="ARBA" id="ARBA00023125"/>
    </source>
</evidence>
<comment type="caution">
    <text evidence="5">The sequence shown here is derived from an EMBL/GenBank/DDBJ whole genome shotgun (WGS) entry which is preliminary data.</text>
</comment>
<dbReference type="InterPro" id="IPR050639">
    <property type="entry name" value="SSR_resolvase"/>
</dbReference>
<dbReference type="Gene3D" id="3.40.50.1390">
    <property type="entry name" value="Resolvase, N-terminal catalytic domain"/>
    <property type="match status" value="1"/>
</dbReference>
<proteinExistence type="predicted"/>
<dbReference type="Proteomes" id="UP000237752">
    <property type="component" value="Unassembled WGS sequence"/>
</dbReference>
<evidence type="ECO:0000259" key="3">
    <source>
        <dbReference type="PROSITE" id="PS51736"/>
    </source>
</evidence>
<dbReference type="PROSITE" id="PS51736">
    <property type="entry name" value="RECOMBINASES_3"/>
    <property type="match status" value="1"/>
</dbReference>
<organism evidence="5 6">
    <name type="scientific">Antricoccus suffuscus</name>
    <dbReference type="NCBI Taxonomy" id="1629062"/>
    <lineage>
        <taxon>Bacteria</taxon>
        <taxon>Bacillati</taxon>
        <taxon>Actinomycetota</taxon>
        <taxon>Actinomycetes</taxon>
        <taxon>Geodermatophilales</taxon>
        <taxon>Antricoccaceae</taxon>
        <taxon>Antricoccus</taxon>
    </lineage>
</organism>